<evidence type="ECO:0000313" key="1">
    <source>
        <dbReference type="EMBL" id="CAH2035972.1"/>
    </source>
</evidence>
<proteinExistence type="predicted"/>
<dbReference type="Proteomes" id="UP000837857">
    <property type="component" value="Chromosome 1"/>
</dbReference>
<name>A0ABN8HQF0_9NEOP</name>
<gene>
    <name evidence="1" type="ORF">IPOD504_LOCUS786</name>
</gene>
<feature type="non-terminal residue" evidence="1">
    <location>
        <position position="82"/>
    </location>
</feature>
<evidence type="ECO:0000313" key="2">
    <source>
        <dbReference type="Proteomes" id="UP000837857"/>
    </source>
</evidence>
<organism evidence="1 2">
    <name type="scientific">Iphiclides podalirius</name>
    <name type="common">scarce swallowtail</name>
    <dbReference type="NCBI Taxonomy" id="110791"/>
    <lineage>
        <taxon>Eukaryota</taxon>
        <taxon>Metazoa</taxon>
        <taxon>Ecdysozoa</taxon>
        <taxon>Arthropoda</taxon>
        <taxon>Hexapoda</taxon>
        <taxon>Insecta</taxon>
        <taxon>Pterygota</taxon>
        <taxon>Neoptera</taxon>
        <taxon>Endopterygota</taxon>
        <taxon>Lepidoptera</taxon>
        <taxon>Glossata</taxon>
        <taxon>Ditrysia</taxon>
        <taxon>Papilionoidea</taxon>
        <taxon>Papilionidae</taxon>
        <taxon>Papilioninae</taxon>
        <taxon>Iphiclides</taxon>
    </lineage>
</organism>
<keyword evidence="2" id="KW-1185">Reference proteome</keyword>
<accession>A0ABN8HQF0</accession>
<protein>
    <submittedName>
        <fullName evidence="1">Uncharacterized protein</fullName>
    </submittedName>
</protein>
<sequence>MSHERDLMLEWSSDKVRRTVGRTAPRLFRTRDRGVSLREENEMVNHAGNFVPANLDGDDDASRDLLVCLLATLQGARGRPAI</sequence>
<reference evidence="1" key="1">
    <citation type="submission" date="2022-03" db="EMBL/GenBank/DDBJ databases">
        <authorList>
            <person name="Martin H S."/>
        </authorList>
    </citation>
    <scope>NUCLEOTIDE SEQUENCE</scope>
</reference>
<dbReference type="EMBL" id="OW152813">
    <property type="protein sequence ID" value="CAH2035972.1"/>
    <property type="molecule type" value="Genomic_DNA"/>
</dbReference>